<protein>
    <recommendedName>
        <fullName evidence="3">GPI inositol-deacylase</fullName>
    </recommendedName>
</protein>
<dbReference type="EMBL" id="ANIZ01004368">
    <property type="protein sequence ID" value="ETI30183.1"/>
    <property type="molecule type" value="Genomic_DNA"/>
</dbReference>
<evidence type="ECO:0008006" key="3">
    <source>
        <dbReference type="Google" id="ProtNLM"/>
    </source>
</evidence>
<dbReference type="PANTHER" id="PTHR22538:SF1">
    <property type="entry name" value="VWFD DOMAIN-CONTAINING PROTEIN"/>
    <property type="match status" value="1"/>
</dbReference>
<evidence type="ECO:0000313" key="2">
    <source>
        <dbReference type="Proteomes" id="UP000018721"/>
    </source>
</evidence>
<sequence length="221" mass="23034">STPRPCIFFHGLGSDTEETTLQTSSDYFGDLSDSAPCCTSIKYAVLNTVDYAWTDATLQQKVCNFAISVSSTSSSSSKTIADTIIVTHSMGGLMMGGALANSRCSLASSSTWVSLSAPMTGSMGADYLQNACSGNNVFLQAVANLIGQCPANTAVVALSYEDESYSTTSLNSAYTAAQTSFRANVGAAMCSDNYSGLLSLYQAVYILAGTVIPHKSSENDG</sequence>
<organism evidence="1 2">
    <name type="scientific">Phytophthora nicotianae P1569</name>
    <dbReference type="NCBI Taxonomy" id="1317065"/>
    <lineage>
        <taxon>Eukaryota</taxon>
        <taxon>Sar</taxon>
        <taxon>Stramenopiles</taxon>
        <taxon>Oomycota</taxon>
        <taxon>Peronosporomycetes</taxon>
        <taxon>Peronosporales</taxon>
        <taxon>Peronosporaceae</taxon>
        <taxon>Phytophthora</taxon>
    </lineage>
</organism>
<gene>
    <name evidence="1" type="ORF">F443_22699</name>
</gene>
<keyword evidence="2" id="KW-1185">Reference proteome</keyword>
<dbReference type="HOGENOM" id="CLU_028087_2_0_1"/>
<comment type="caution">
    <text evidence="1">The sequence shown here is derived from an EMBL/GenBank/DDBJ whole genome shotgun (WGS) entry which is preliminary data.</text>
</comment>
<dbReference type="SUPFAM" id="SSF53474">
    <property type="entry name" value="alpha/beta-Hydrolases"/>
    <property type="match status" value="1"/>
</dbReference>
<proteinExistence type="predicted"/>
<reference evidence="1 2" key="1">
    <citation type="submission" date="2013-11" db="EMBL/GenBank/DDBJ databases">
        <title>The Genome Sequence of Phytophthora parasitica P1569.</title>
        <authorList>
            <consortium name="The Broad Institute Genomics Platform"/>
            <person name="Russ C."/>
            <person name="Tyler B."/>
            <person name="Panabieres F."/>
            <person name="Shan W."/>
            <person name="Tripathy S."/>
            <person name="Grunwald N."/>
            <person name="Machado M."/>
            <person name="Johnson C.S."/>
            <person name="Arredondo F."/>
            <person name="Hong C."/>
            <person name="Coffey M."/>
            <person name="Young S.K."/>
            <person name="Zeng Q."/>
            <person name="Gargeya S."/>
            <person name="Fitzgerald M."/>
            <person name="Abouelleil A."/>
            <person name="Alvarado L."/>
            <person name="Chapman S.B."/>
            <person name="Gainer-Dewar J."/>
            <person name="Goldberg J."/>
            <person name="Griggs A."/>
            <person name="Gujja S."/>
            <person name="Hansen M."/>
            <person name="Howarth C."/>
            <person name="Imamovic A."/>
            <person name="Ireland A."/>
            <person name="Larimer J."/>
            <person name="McCowan C."/>
            <person name="Murphy C."/>
            <person name="Pearson M."/>
            <person name="Poon T.W."/>
            <person name="Priest M."/>
            <person name="Roberts A."/>
            <person name="Saif S."/>
            <person name="Shea T."/>
            <person name="Sykes S."/>
            <person name="Wortman J."/>
            <person name="Nusbaum C."/>
            <person name="Birren B."/>
        </authorList>
    </citation>
    <scope>NUCLEOTIDE SEQUENCE [LARGE SCALE GENOMIC DNA]</scope>
    <source>
        <strain evidence="1 2">P1569</strain>
    </source>
</reference>
<name>V9DV24_PHYNI</name>
<evidence type="ECO:0000313" key="1">
    <source>
        <dbReference type="EMBL" id="ETI30183.1"/>
    </source>
</evidence>
<dbReference type="Proteomes" id="UP000018721">
    <property type="component" value="Unassembled WGS sequence"/>
</dbReference>
<dbReference type="Gene3D" id="3.40.50.1820">
    <property type="entry name" value="alpha/beta hydrolase"/>
    <property type="match status" value="1"/>
</dbReference>
<feature type="non-terminal residue" evidence="1">
    <location>
        <position position="221"/>
    </location>
</feature>
<dbReference type="eggNOG" id="ENOG502S48E">
    <property type="taxonomic scope" value="Eukaryota"/>
</dbReference>
<feature type="non-terminal residue" evidence="1">
    <location>
        <position position="1"/>
    </location>
</feature>
<dbReference type="InterPro" id="IPR029058">
    <property type="entry name" value="AB_hydrolase_fold"/>
</dbReference>
<dbReference type="PANTHER" id="PTHR22538">
    <property type="entry name" value="CILIA- AND FLAGELLA-ASSOCIATED PROTEIN 74"/>
    <property type="match status" value="1"/>
</dbReference>
<accession>V9DV24</accession>
<dbReference type="AlphaFoldDB" id="V9DV24"/>